<dbReference type="AlphaFoldDB" id="A0A1D2LG77"/>
<dbReference type="InterPro" id="IPR036514">
    <property type="entry name" value="SGNH_hydro_sf"/>
</dbReference>
<organism evidence="2 3">
    <name type="scientific">Brochothrix thermosphacta</name>
    <name type="common">Microbacterium thermosphactum</name>
    <dbReference type="NCBI Taxonomy" id="2756"/>
    <lineage>
        <taxon>Bacteria</taxon>
        <taxon>Bacillati</taxon>
        <taxon>Bacillota</taxon>
        <taxon>Bacilli</taxon>
        <taxon>Bacillales</taxon>
        <taxon>Listeriaceae</taxon>
        <taxon>Brochothrix</taxon>
    </lineage>
</organism>
<dbReference type="STRING" id="2756.BFR44_05125"/>
<dbReference type="EMBL" id="CP023483">
    <property type="protein sequence ID" value="ATF26822.1"/>
    <property type="molecule type" value="Genomic_DNA"/>
</dbReference>
<protein>
    <submittedName>
        <fullName evidence="2">GDSL family lipase</fullName>
    </submittedName>
</protein>
<dbReference type="Gene3D" id="3.40.50.1110">
    <property type="entry name" value="SGNH hydrolase"/>
    <property type="match status" value="1"/>
</dbReference>
<dbReference type="InterPro" id="IPR051532">
    <property type="entry name" value="Ester_Hydrolysis_Enzymes"/>
</dbReference>
<dbReference type="Proteomes" id="UP000243591">
    <property type="component" value="Chromosome"/>
</dbReference>
<feature type="domain" description="SGNH hydrolase-type esterase" evidence="1">
    <location>
        <begin position="41"/>
        <end position="233"/>
    </location>
</feature>
<dbReference type="GO" id="GO:0004622">
    <property type="term" value="F:phosphatidylcholine lysophospholipase activity"/>
    <property type="evidence" value="ECO:0007669"/>
    <property type="project" value="TreeGrafter"/>
</dbReference>
<evidence type="ECO:0000313" key="3">
    <source>
        <dbReference type="Proteomes" id="UP000243591"/>
    </source>
</evidence>
<dbReference type="KEGG" id="bths:CNY62_10920"/>
<accession>A0A1D2LG77</accession>
<gene>
    <name evidence="2" type="ORF">CNY62_10920</name>
</gene>
<reference evidence="2 3" key="1">
    <citation type="submission" date="2017-09" db="EMBL/GenBank/DDBJ databases">
        <title>Complete Genome Sequences of Two Strains of the Meat Spoilage Bacterium Brochothrix thermosphacta Isolated from Ground Chicken.</title>
        <authorList>
            <person name="Paoli G.C."/>
            <person name="Wijey C."/>
            <person name="Chen C.-Y."/>
            <person name="Nguyen L."/>
            <person name="Yan X."/>
            <person name="Irwin P.L."/>
        </authorList>
    </citation>
    <scope>NUCLEOTIDE SEQUENCE [LARGE SCALE GENOMIC DNA]</scope>
    <source>
        <strain evidence="2 3">BI</strain>
    </source>
</reference>
<dbReference type="OrthoDB" id="252349at2"/>
<dbReference type="PANTHER" id="PTHR30383">
    <property type="entry name" value="THIOESTERASE 1/PROTEASE 1/LYSOPHOSPHOLIPASE L1"/>
    <property type="match status" value="1"/>
</dbReference>
<keyword evidence="3" id="KW-1185">Reference proteome</keyword>
<dbReference type="InterPro" id="IPR013830">
    <property type="entry name" value="SGNH_hydro"/>
</dbReference>
<dbReference type="RefSeq" id="WP_069126617.1">
    <property type="nucleotide sequence ID" value="NZ_CBCPHX010000001.1"/>
</dbReference>
<evidence type="ECO:0000259" key="1">
    <source>
        <dbReference type="Pfam" id="PF13472"/>
    </source>
</evidence>
<proteinExistence type="predicted"/>
<dbReference type="SUPFAM" id="SSF52266">
    <property type="entry name" value="SGNH hydrolase"/>
    <property type="match status" value="1"/>
</dbReference>
<dbReference type="PANTHER" id="PTHR30383:SF27">
    <property type="entry name" value="SPORE GERMINATION LIPASE LIPC"/>
    <property type="match status" value="1"/>
</dbReference>
<sequence length="245" mass="27426">MNKIFKWLSIFIIVLALAGGATYLFKDRLFPEPPKDINIVALGDSLTYGVGSSEANDYVTRLKTRLERLETIDEVTTSNFGVTGNTSTQIHRRLVEQKDIQQAVKKADIVTITAGGNDLMAVVRLTMLRTNASSFEAALTTYKKEMKAILDTIHKENNKAKVYVFGIYNPFTQILGDNEEADEILTTWNNALASITKKEHAEFVPIASEFHKAGATFISPKDQFHPNDEGYALMAKKLYDKIEDK</sequence>
<dbReference type="Pfam" id="PF13472">
    <property type="entry name" value="Lipase_GDSL_2"/>
    <property type="match status" value="1"/>
</dbReference>
<evidence type="ECO:0000313" key="2">
    <source>
        <dbReference type="EMBL" id="ATF26822.1"/>
    </source>
</evidence>
<name>A0A1D2LG77_BROTH</name>